<keyword evidence="9 12" id="KW-0408">Iron</keyword>
<sequence>MILCVGLVLACGFLWYWYLTKNHKYWASRGVAGPQPLPIFGTYLCQFFTPFQDSELERYEKYGKIYGIYDGTQPGLIVGRPDLVRQIMVGQLALDVFRNRRAVKTTHPVMAKFLSSLEDDTWKRVRSITAPTFTSGKLKRIIPCMTAASGPLLANLAAAAANASDLDLKALFGAYTMDVIAHSAFATTPDDVFVQQASLLFTFPFWRKFLDYIVPMAVLEKFSFTVLPKDPMTFFREVTIRIIRHRRATGEMHHQDFLQLLMDAEETEETGSDVKKKLTEEEILAQSVLFFSVGFETSSQLLAYAGYCLALNPDVQDTAYEKIIEALQKKYGTEIPEEIDPEELTKIKYLNAVLDETLRLYNPVLRMERRASSDFQLGDTNIIIPKGMIVGIPVWAMHHSEEFYPDPWAFDPERFLTGNIVPGTYLPFGDGPRNCIGSRFALLESRIALAKILLKFKFVRSPTTKVPLEFFPTGRPLLGPKAIVVRVEERN</sequence>
<dbReference type="STRING" id="158441.A0A226DGN0"/>
<dbReference type="GO" id="GO:0016705">
    <property type="term" value="F:oxidoreductase activity, acting on paired donors, with incorporation or reduction of molecular oxygen"/>
    <property type="evidence" value="ECO:0007669"/>
    <property type="project" value="InterPro"/>
</dbReference>
<evidence type="ECO:0000256" key="3">
    <source>
        <dbReference type="ARBA" id="ARBA00004406"/>
    </source>
</evidence>
<evidence type="ECO:0000256" key="13">
    <source>
        <dbReference type="RuleBase" id="RU000461"/>
    </source>
</evidence>
<dbReference type="SUPFAM" id="SSF48264">
    <property type="entry name" value="Cytochrome P450"/>
    <property type="match status" value="1"/>
</dbReference>
<comment type="caution">
    <text evidence="14">The sequence shown here is derived from an EMBL/GenBank/DDBJ whole genome shotgun (WGS) entry which is preliminary data.</text>
</comment>
<evidence type="ECO:0000256" key="10">
    <source>
        <dbReference type="ARBA" id="ARBA00023033"/>
    </source>
</evidence>
<dbReference type="GO" id="GO:0005789">
    <property type="term" value="C:endoplasmic reticulum membrane"/>
    <property type="evidence" value="ECO:0007669"/>
    <property type="project" value="UniProtKB-SubCell"/>
</dbReference>
<evidence type="ECO:0000256" key="2">
    <source>
        <dbReference type="ARBA" id="ARBA00004174"/>
    </source>
</evidence>
<keyword evidence="10 13" id="KW-0503">Monooxygenase</keyword>
<dbReference type="Gene3D" id="1.10.630.10">
    <property type="entry name" value="Cytochrome P450"/>
    <property type="match status" value="1"/>
</dbReference>
<dbReference type="FunFam" id="1.10.630.10:FF:000182">
    <property type="entry name" value="Cytochrome P450 3A4"/>
    <property type="match status" value="1"/>
</dbReference>
<evidence type="ECO:0000256" key="5">
    <source>
        <dbReference type="ARBA" id="ARBA00022617"/>
    </source>
</evidence>
<comment type="function">
    <text evidence="11">Cytochromes P450 are a group of heme-thiolate monooxygenases. They oxidize a variety of structurally unrelated compounds, including steroids, fatty acids, and xenobiotics.</text>
</comment>
<dbReference type="InterPro" id="IPR001128">
    <property type="entry name" value="Cyt_P450"/>
</dbReference>
<evidence type="ECO:0000313" key="14">
    <source>
        <dbReference type="EMBL" id="OXA44004.1"/>
    </source>
</evidence>
<dbReference type="InterPro" id="IPR017972">
    <property type="entry name" value="Cyt_P450_CS"/>
</dbReference>
<name>A0A226DGN0_FOLCA</name>
<dbReference type="AlphaFoldDB" id="A0A226DGN0"/>
<dbReference type="GO" id="GO:0008395">
    <property type="term" value="F:steroid hydroxylase activity"/>
    <property type="evidence" value="ECO:0007669"/>
    <property type="project" value="TreeGrafter"/>
</dbReference>
<keyword evidence="6 12" id="KW-0479">Metal-binding</keyword>
<dbReference type="PROSITE" id="PS00086">
    <property type="entry name" value="CYTOCHROME_P450"/>
    <property type="match status" value="1"/>
</dbReference>
<evidence type="ECO:0000256" key="11">
    <source>
        <dbReference type="ARBA" id="ARBA00043906"/>
    </source>
</evidence>
<evidence type="ECO:0000313" key="15">
    <source>
        <dbReference type="Proteomes" id="UP000198287"/>
    </source>
</evidence>
<dbReference type="PANTHER" id="PTHR24302:SF15">
    <property type="entry name" value="FATTY-ACID PEROXYGENASE"/>
    <property type="match status" value="1"/>
</dbReference>
<evidence type="ECO:0000256" key="7">
    <source>
        <dbReference type="ARBA" id="ARBA00022848"/>
    </source>
</evidence>
<keyword evidence="7" id="KW-0492">Microsome</keyword>
<evidence type="ECO:0000256" key="6">
    <source>
        <dbReference type="ARBA" id="ARBA00022723"/>
    </source>
</evidence>
<dbReference type="InterPro" id="IPR036396">
    <property type="entry name" value="Cyt_P450_sf"/>
</dbReference>
<dbReference type="Pfam" id="PF00067">
    <property type="entry name" value="p450"/>
    <property type="match status" value="1"/>
</dbReference>
<dbReference type="OrthoDB" id="2789670at2759"/>
<proteinExistence type="inferred from homology"/>
<dbReference type="Proteomes" id="UP000198287">
    <property type="component" value="Unassembled WGS sequence"/>
</dbReference>
<keyword evidence="8 13" id="KW-0560">Oxidoreductase</keyword>
<evidence type="ECO:0000256" key="4">
    <source>
        <dbReference type="ARBA" id="ARBA00010617"/>
    </source>
</evidence>
<evidence type="ECO:0000256" key="8">
    <source>
        <dbReference type="ARBA" id="ARBA00023002"/>
    </source>
</evidence>
<reference evidence="14 15" key="1">
    <citation type="submission" date="2015-12" db="EMBL/GenBank/DDBJ databases">
        <title>The genome of Folsomia candida.</title>
        <authorList>
            <person name="Faddeeva A."/>
            <person name="Derks M.F."/>
            <person name="Anvar Y."/>
            <person name="Smit S."/>
            <person name="Van Straalen N."/>
            <person name="Roelofs D."/>
        </authorList>
    </citation>
    <scope>NUCLEOTIDE SEQUENCE [LARGE SCALE GENOMIC DNA]</scope>
    <source>
        <strain evidence="14 15">VU population</strain>
        <tissue evidence="14">Whole body</tissue>
    </source>
</reference>
<dbReference type="PRINTS" id="PR00385">
    <property type="entry name" value="P450"/>
</dbReference>
<dbReference type="InterPro" id="IPR002401">
    <property type="entry name" value="Cyt_P450_E_grp-I"/>
</dbReference>
<keyword evidence="15" id="KW-1185">Reference proteome</keyword>
<protein>
    <submittedName>
        <fullName evidence="14">Cytochrome P450 3A8</fullName>
    </submittedName>
</protein>
<keyword evidence="5 12" id="KW-0349">Heme</keyword>
<keyword evidence="7" id="KW-0256">Endoplasmic reticulum</keyword>
<dbReference type="GO" id="GO:0020037">
    <property type="term" value="F:heme binding"/>
    <property type="evidence" value="ECO:0007669"/>
    <property type="project" value="InterPro"/>
</dbReference>
<accession>A0A226DGN0</accession>
<comment type="cofactor">
    <cofactor evidence="1 12">
        <name>heme</name>
        <dbReference type="ChEBI" id="CHEBI:30413"/>
    </cofactor>
</comment>
<dbReference type="InterPro" id="IPR050705">
    <property type="entry name" value="Cytochrome_P450_3A"/>
</dbReference>
<dbReference type="GO" id="GO:0005506">
    <property type="term" value="F:iron ion binding"/>
    <property type="evidence" value="ECO:0007669"/>
    <property type="project" value="InterPro"/>
</dbReference>
<comment type="similarity">
    <text evidence="4 13">Belongs to the cytochrome P450 family.</text>
</comment>
<dbReference type="PANTHER" id="PTHR24302">
    <property type="entry name" value="CYTOCHROME P450 FAMILY 3"/>
    <property type="match status" value="1"/>
</dbReference>
<dbReference type="OMA" id="EESKDWH"/>
<evidence type="ECO:0000256" key="9">
    <source>
        <dbReference type="ARBA" id="ARBA00023004"/>
    </source>
</evidence>
<evidence type="ECO:0000256" key="1">
    <source>
        <dbReference type="ARBA" id="ARBA00001971"/>
    </source>
</evidence>
<gene>
    <name evidence="14" type="ORF">Fcan01_21159</name>
</gene>
<feature type="binding site" description="axial binding residue" evidence="12">
    <location>
        <position position="435"/>
    </location>
    <ligand>
        <name>heme</name>
        <dbReference type="ChEBI" id="CHEBI:30413"/>
    </ligand>
    <ligandPart>
        <name>Fe</name>
        <dbReference type="ChEBI" id="CHEBI:18248"/>
    </ligandPart>
</feature>
<organism evidence="14 15">
    <name type="scientific">Folsomia candida</name>
    <name type="common">Springtail</name>
    <dbReference type="NCBI Taxonomy" id="158441"/>
    <lineage>
        <taxon>Eukaryota</taxon>
        <taxon>Metazoa</taxon>
        <taxon>Ecdysozoa</taxon>
        <taxon>Arthropoda</taxon>
        <taxon>Hexapoda</taxon>
        <taxon>Collembola</taxon>
        <taxon>Entomobryomorpha</taxon>
        <taxon>Isotomoidea</taxon>
        <taxon>Isotomidae</taxon>
        <taxon>Proisotominae</taxon>
        <taxon>Folsomia</taxon>
    </lineage>
</organism>
<comment type="subcellular location">
    <subcellularLocation>
        <location evidence="3">Endoplasmic reticulum membrane</location>
        <topology evidence="3">Peripheral membrane protein</topology>
    </subcellularLocation>
    <subcellularLocation>
        <location evidence="2">Microsome membrane</location>
        <topology evidence="2">Peripheral membrane protein</topology>
    </subcellularLocation>
</comment>
<evidence type="ECO:0000256" key="12">
    <source>
        <dbReference type="PIRSR" id="PIRSR602401-1"/>
    </source>
</evidence>
<dbReference type="PRINTS" id="PR00463">
    <property type="entry name" value="EP450I"/>
</dbReference>
<dbReference type="CDD" id="cd11055">
    <property type="entry name" value="CYP3A-like"/>
    <property type="match status" value="1"/>
</dbReference>
<dbReference type="EMBL" id="LNIX01000020">
    <property type="protein sequence ID" value="OXA44004.1"/>
    <property type="molecule type" value="Genomic_DNA"/>
</dbReference>